<protein>
    <submittedName>
        <fullName evidence="1">Uncharacterized protein</fullName>
    </submittedName>
</protein>
<sequence length="59" mass="6818">MLVLELTKTDKITLSHKHTHQKLGEISLSLKHRSCCPHLAFDFPNDVVILRNKAKRKVK</sequence>
<evidence type="ECO:0000313" key="1">
    <source>
        <dbReference type="EMBL" id="GAI68264.1"/>
    </source>
</evidence>
<accession>X1SKE5</accession>
<name>X1SKE5_9ZZZZ</name>
<dbReference type="EMBL" id="BARW01003540">
    <property type="protein sequence ID" value="GAI68264.1"/>
    <property type="molecule type" value="Genomic_DNA"/>
</dbReference>
<gene>
    <name evidence="1" type="ORF">S12H4_08954</name>
</gene>
<reference evidence="1" key="1">
    <citation type="journal article" date="2014" name="Front. Microbiol.">
        <title>High frequency of phylogenetically diverse reductive dehalogenase-homologous genes in deep subseafloor sedimentary metagenomes.</title>
        <authorList>
            <person name="Kawai M."/>
            <person name="Futagami T."/>
            <person name="Toyoda A."/>
            <person name="Takaki Y."/>
            <person name="Nishi S."/>
            <person name="Hori S."/>
            <person name="Arai W."/>
            <person name="Tsubouchi T."/>
            <person name="Morono Y."/>
            <person name="Uchiyama I."/>
            <person name="Ito T."/>
            <person name="Fujiyama A."/>
            <person name="Inagaki F."/>
            <person name="Takami H."/>
        </authorList>
    </citation>
    <scope>NUCLEOTIDE SEQUENCE</scope>
    <source>
        <strain evidence="1">Expedition CK06-06</strain>
    </source>
</reference>
<organism evidence="1">
    <name type="scientific">marine sediment metagenome</name>
    <dbReference type="NCBI Taxonomy" id="412755"/>
    <lineage>
        <taxon>unclassified sequences</taxon>
        <taxon>metagenomes</taxon>
        <taxon>ecological metagenomes</taxon>
    </lineage>
</organism>
<proteinExistence type="predicted"/>
<dbReference type="AlphaFoldDB" id="X1SKE5"/>
<comment type="caution">
    <text evidence="1">The sequence shown here is derived from an EMBL/GenBank/DDBJ whole genome shotgun (WGS) entry which is preliminary data.</text>
</comment>